<dbReference type="AlphaFoldDB" id="A0A811K0S3"/>
<evidence type="ECO:0000313" key="3">
    <source>
        <dbReference type="EMBL" id="CAD5209036.1"/>
    </source>
</evidence>
<protein>
    <recommendedName>
        <fullName evidence="2">Serine aminopeptidase S33 domain-containing protein</fullName>
    </recommendedName>
</protein>
<dbReference type="GO" id="GO:0008474">
    <property type="term" value="F:palmitoyl-(protein) hydrolase activity"/>
    <property type="evidence" value="ECO:0007669"/>
    <property type="project" value="TreeGrafter"/>
</dbReference>
<evidence type="ECO:0000313" key="4">
    <source>
        <dbReference type="Proteomes" id="UP000614601"/>
    </source>
</evidence>
<feature type="compositionally biased region" description="Basic and acidic residues" evidence="1">
    <location>
        <begin position="27"/>
        <end position="47"/>
    </location>
</feature>
<dbReference type="InterPro" id="IPR029058">
    <property type="entry name" value="AB_hydrolase_fold"/>
</dbReference>
<feature type="compositionally biased region" description="Basic residues" evidence="1">
    <location>
        <begin position="55"/>
        <end position="66"/>
    </location>
</feature>
<dbReference type="PANTHER" id="PTHR12277:SF39">
    <property type="entry name" value="SERINE AMINOPEPTIDASE S33 DOMAIN-CONTAINING PROTEIN"/>
    <property type="match status" value="1"/>
</dbReference>
<dbReference type="Pfam" id="PF12146">
    <property type="entry name" value="Hydrolase_4"/>
    <property type="match status" value="1"/>
</dbReference>
<dbReference type="SUPFAM" id="SSF53474">
    <property type="entry name" value="alpha/beta-Hydrolases"/>
    <property type="match status" value="1"/>
</dbReference>
<feature type="region of interest" description="Disordered" evidence="1">
    <location>
        <begin position="16"/>
        <end position="66"/>
    </location>
</feature>
<evidence type="ECO:0000256" key="1">
    <source>
        <dbReference type="SAM" id="MobiDB-lite"/>
    </source>
</evidence>
<dbReference type="EMBL" id="CAJFCW020000002">
    <property type="protein sequence ID" value="CAG9088312.1"/>
    <property type="molecule type" value="Genomic_DNA"/>
</dbReference>
<organism evidence="3 4">
    <name type="scientific">Bursaphelenchus okinawaensis</name>
    <dbReference type="NCBI Taxonomy" id="465554"/>
    <lineage>
        <taxon>Eukaryota</taxon>
        <taxon>Metazoa</taxon>
        <taxon>Ecdysozoa</taxon>
        <taxon>Nematoda</taxon>
        <taxon>Chromadorea</taxon>
        <taxon>Rhabditida</taxon>
        <taxon>Tylenchina</taxon>
        <taxon>Tylenchomorpha</taxon>
        <taxon>Aphelenchoidea</taxon>
        <taxon>Aphelenchoididae</taxon>
        <taxon>Bursaphelenchus</taxon>
    </lineage>
</organism>
<comment type="caution">
    <text evidence="3">The sequence shown here is derived from an EMBL/GenBank/DDBJ whole genome shotgun (WGS) entry which is preliminary data.</text>
</comment>
<dbReference type="OrthoDB" id="446723at2759"/>
<dbReference type="Proteomes" id="UP000614601">
    <property type="component" value="Unassembled WGS sequence"/>
</dbReference>
<proteinExistence type="predicted"/>
<dbReference type="Proteomes" id="UP000783686">
    <property type="component" value="Unassembled WGS sequence"/>
</dbReference>
<feature type="region of interest" description="Disordered" evidence="1">
    <location>
        <begin position="536"/>
        <end position="556"/>
    </location>
</feature>
<accession>A0A811K0S3</accession>
<feature type="domain" description="Serine aminopeptidase S33" evidence="2">
    <location>
        <begin position="342"/>
        <end position="420"/>
    </location>
</feature>
<feature type="compositionally biased region" description="Basic residues" evidence="1">
    <location>
        <begin position="547"/>
        <end position="556"/>
    </location>
</feature>
<dbReference type="PANTHER" id="PTHR12277">
    <property type="entry name" value="ALPHA/BETA HYDROLASE DOMAIN-CONTAINING PROTEIN"/>
    <property type="match status" value="1"/>
</dbReference>
<dbReference type="Gene3D" id="3.40.50.1820">
    <property type="entry name" value="alpha/beta hydrolase"/>
    <property type="match status" value="1"/>
</dbReference>
<dbReference type="GO" id="GO:0010008">
    <property type="term" value="C:endosome membrane"/>
    <property type="evidence" value="ECO:0007669"/>
    <property type="project" value="TreeGrafter"/>
</dbReference>
<name>A0A811K0S3_9BILA</name>
<reference evidence="3" key="1">
    <citation type="submission" date="2020-09" db="EMBL/GenBank/DDBJ databases">
        <authorList>
            <person name="Kikuchi T."/>
        </authorList>
    </citation>
    <scope>NUCLEOTIDE SEQUENCE</scope>
    <source>
        <strain evidence="3">SH1</strain>
    </source>
</reference>
<dbReference type="EMBL" id="CAJFDH010000002">
    <property type="protein sequence ID" value="CAD5209036.1"/>
    <property type="molecule type" value="Genomic_DNA"/>
</dbReference>
<dbReference type="GO" id="GO:0005886">
    <property type="term" value="C:plasma membrane"/>
    <property type="evidence" value="ECO:0007669"/>
    <property type="project" value="TreeGrafter"/>
</dbReference>
<sequence>MVENVSLLEITDRPSYNSSRPINLIDSKSRTDKPESILSMVERRKASDDDDSAKRPKPLPRTKKSVRSVYYPIHEPARKDYGYGTGSERLEFRSKTHGKISKSSEIAEDPTQDSLVTNYDTEQFEKVFGMHPRSLATGVLDATHGDLAEEFTQNETEKHSCACNRKVTVASESKKNRWNRFKNKLKNGLLLTAQYVASCCVICYVVTPPIPSLVTKKVAFHPPKGANYYFVIKKGDGEEIVTSAKFAYGQTILRIELELPRDFISSQGMDSPLEDIEGFVVKTSLNNYLAGVLVRCKVEVRPEEMKKKVIIFCQPNSSNLQCFMWRNHLFSVINFHDMAQLTGADVYAFDYSGFGMSTGTTLEKNVYADVRAVFEHVRKERIDCEIYIMGFSLGTAAAIDLAASQPAGLAGIILMAPFTSGMRVLCNTPLRDQRYVTDAFRSYEKAPSVDVPVLINHGVRDDVIPMSHGMSLLRKFHKPVPIELIEGRDHITIMRPLTAPVFLRITNFMMFEAPEYAAKFTKAQVVKDMEEKAEKIKADAQKSSLRQIRKSRRPKN</sequence>
<evidence type="ECO:0000259" key="2">
    <source>
        <dbReference type="Pfam" id="PF12146"/>
    </source>
</evidence>
<gene>
    <name evidence="3" type="ORF">BOKJ2_LOCUS2479</name>
</gene>
<dbReference type="InterPro" id="IPR022742">
    <property type="entry name" value="Hydrolase_4"/>
</dbReference>
<keyword evidence="4" id="KW-1185">Reference proteome</keyword>